<dbReference type="Gene3D" id="3.20.80.10">
    <property type="entry name" value="Regulatory factor, effector binding domain"/>
    <property type="match status" value="1"/>
</dbReference>
<evidence type="ECO:0008006" key="3">
    <source>
        <dbReference type="Google" id="ProtNLM"/>
    </source>
</evidence>
<accession>A0A4P7CKK1</accession>
<dbReference type="AlphaFoldDB" id="A0A4P7CKK1"/>
<protein>
    <recommendedName>
        <fullName evidence="3">Integron-associated effector binding protein domain-containing protein</fullName>
    </recommendedName>
</protein>
<organism evidence="1 2">
    <name type="scientific">Actinobacillus indolicus</name>
    <dbReference type="NCBI Taxonomy" id="51049"/>
    <lineage>
        <taxon>Bacteria</taxon>
        <taxon>Pseudomonadati</taxon>
        <taxon>Pseudomonadota</taxon>
        <taxon>Gammaproteobacteria</taxon>
        <taxon>Pasteurellales</taxon>
        <taxon>Pasteurellaceae</taxon>
        <taxon>Actinobacillus</taxon>
    </lineage>
</organism>
<proteinExistence type="predicted"/>
<reference evidence="1 2" key="1">
    <citation type="submission" date="2019-03" db="EMBL/GenBank/DDBJ databases">
        <authorList>
            <person name="Che Y."/>
            <person name="Zhou L."/>
        </authorList>
    </citation>
    <scope>NUCLEOTIDE SEQUENCE [LARGE SCALE GENOMIC DNA]</scope>
    <source>
        <strain evidence="1 2">AIFJ1607</strain>
    </source>
</reference>
<dbReference type="KEGG" id="aio:EXH44_04350"/>
<dbReference type="Proteomes" id="UP000294444">
    <property type="component" value="Chromosome"/>
</dbReference>
<dbReference type="InterPro" id="IPR011256">
    <property type="entry name" value="Reg_factor_effector_dom_sf"/>
</dbReference>
<sequence length="99" mass="11627">MLPQNTRCYGVYFNYQNNGKAYDFAIATEIVNEHTPIVIEDDLIWYEKFTTKCELLADTWQDIIRKGKQGLLKRALTVDFEKYYPDGKVDIYIALQPHC</sequence>
<name>A0A4P7CKK1_9PAST</name>
<dbReference type="EMBL" id="CP038145">
    <property type="protein sequence ID" value="QBQ64735.1"/>
    <property type="molecule type" value="Genomic_DNA"/>
</dbReference>
<evidence type="ECO:0000313" key="2">
    <source>
        <dbReference type="Proteomes" id="UP000294444"/>
    </source>
</evidence>
<evidence type="ECO:0000313" key="1">
    <source>
        <dbReference type="EMBL" id="QBQ64735.1"/>
    </source>
</evidence>
<keyword evidence="2" id="KW-1185">Reference proteome</keyword>
<gene>
    <name evidence="1" type="ORF">EXH44_04350</name>
</gene>